<protein>
    <submittedName>
        <fullName evidence="7">TMM33-like protein</fullName>
    </submittedName>
</protein>
<evidence type="ECO:0000256" key="2">
    <source>
        <dbReference type="ARBA" id="ARBA00007322"/>
    </source>
</evidence>
<dbReference type="PANTHER" id="PTHR12703:SF4">
    <property type="entry name" value="TRANSMEMBRANE PROTEIN 33"/>
    <property type="match status" value="1"/>
</dbReference>
<proteinExistence type="inferred from homology"/>
<evidence type="ECO:0000313" key="7">
    <source>
        <dbReference type="EMBL" id="WAQ99418.1"/>
    </source>
</evidence>
<organism evidence="7 8">
    <name type="scientific">Mya arenaria</name>
    <name type="common">Soft-shell clam</name>
    <dbReference type="NCBI Taxonomy" id="6604"/>
    <lineage>
        <taxon>Eukaryota</taxon>
        <taxon>Metazoa</taxon>
        <taxon>Spiralia</taxon>
        <taxon>Lophotrochozoa</taxon>
        <taxon>Mollusca</taxon>
        <taxon>Bivalvia</taxon>
        <taxon>Autobranchia</taxon>
        <taxon>Heteroconchia</taxon>
        <taxon>Euheterodonta</taxon>
        <taxon>Imparidentia</taxon>
        <taxon>Neoheterodontei</taxon>
        <taxon>Myida</taxon>
        <taxon>Myoidea</taxon>
        <taxon>Myidae</taxon>
        <taxon>Mya</taxon>
    </lineage>
</organism>
<sequence length="303" mass="34819">GRRFIGEAVIGEVTLAAFGRDSVKSVGCSVISSRIKYQFLQHFDSGSEERNGDPAQQQQQQQQQQQHTSVMAFLLSNKVEATLWLTRVFSVVCSVMFLLPIFGGNQYTHFQRALLSAAATSALRLHQRLPNFQFSRVFLSLLFAEDSCHYLFYCIIFLNSYPITMVLVPIFLFALLHACSYTKNLLNVLGPNSMMFMRNLIAKLQAHQTNVLRFIACSEIFLMPALVFMTFSGRATIFHPFVYYRFLTLRYASRRNPYCRTLFYELRLTVEYLCNNPRCPQFVRNIGFKSIALISRFAPQVAQ</sequence>
<dbReference type="InterPro" id="IPR005344">
    <property type="entry name" value="TMEM33/Pom33"/>
</dbReference>
<feature type="transmembrane region" description="Helical" evidence="6">
    <location>
        <begin position="84"/>
        <end position="103"/>
    </location>
</feature>
<evidence type="ECO:0000256" key="3">
    <source>
        <dbReference type="ARBA" id="ARBA00022692"/>
    </source>
</evidence>
<comment type="subcellular location">
    <subcellularLocation>
        <location evidence="1">Membrane</location>
        <topology evidence="1">Multi-pass membrane protein</topology>
    </subcellularLocation>
</comment>
<feature type="non-terminal residue" evidence="7">
    <location>
        <position position="1"/>
    </location>
</feature>
<evidence type="ECO:0000256" key="4">
    <source>
        <dbReference type="ARBA" id="ARBA00022989"/>
    </source>
</evidence>
<dbReference type="PANTHER" id="PTHR12703">
    <property type="entry name" value="TRANSMEMBRANE PROTEIN 33"/>
    <property type="match status" value="1"/>
</dbReference>
<dbReference type="Proteomes" id="UP001164746">
    <property type="component" value="Chromosome 3"/>
</dbReference>
<reference evidence="7" key="1">
    <citation type="submission" date="2022-11" db="EMBL/GenBank/DDBJ databases">
        <title>Centuries of genome instability and evolution in soft-shell clam transmissible cancer (bioRxiv).</title>
        <authorList>
            <person name="Hart S.F.M."/>
            <person name="Yonemitsu M.A."/>
            <person name="Giersch R.M."/>
            <person name="Beal B.F."/>
            <person name="Arriagada G."/>
            <person name="Davis B.W."/>
            <person name="Ostrander E.A."/>
            <person name="Goff S.P."/>
            <person name="Metzger M.J."/>
        </authorList>
    </citation>
    <scope>NUCLEOTIDE SEQUENCE</scope>
    <source>
        <strain evidence="7">MELC-2E11</strain>
        <tissue evidence="7">Siphon/mantle</tissue>
    </source>
</reference>
<keyword evidence="8" id="KW-1185">Reference proteome</keyword>
<keyword evidence="3 6" id="KW-0812">Transmembrane</keyword>
<dbReference type="Pfam" id="PF03661">
    <property type="entry name" value="TMEM33_Pom33"/>
    <property type="match status" value="1"/>
</dbReference>
<evidence type="ECO:0000256" key="5">
    <source>
        <dbReference type="ARBA" id="ARBA00023136"/>
    </source>
</evidence>
<accession>A0ABY7DTI9</accession>
<comment type="similarity">
    <text evidence="2">Belongs to the PER33/POM33 family.</text>
</comment>
<keyword evidence="4 6" id="KW-1133">Transmembrane helix</keyword>
<evidence type="ECO:0000256" key="6">
    <source>
        <dbReference type="SAM" id="Phobius"/>
    </source>
</evidence>
<gene>
    <name evidence="7" type="ORF">MAR_023791</name>
</gene>
<dbReference type="EMBL" id="CP111014">
    <property type="protein sequence ID" value="WAQ99418.1"/>
    <property type="molecule type" value="Genomic_DNA"/>
</dbReference>
<keyword evidence="5 6" id="KW-0472">Membrane</keyword>
<feature type="transmembrane region" description="Helical" evidence="6">
    <location>
        <begin position="211"/>
        <end position="231"/>
    </location>
</feature>
<evidence type="ECO:0000256" key="1">
    <source>
        <dbReference type="ARBA" id="ARBA00004141"/>
    </source>
</evidence>
<evidence type="ECO:0000313" key="8">
    <source>
        <dbReference type="Proteomes" id="UP001164746"/>
    </source>
</evidence>
<dbReference type="InterPro" id="IPR051645">
    <property type="entry name" value="PER33/POM33_regulator"/>
</dbReference>
<name>A0ABY7DTI9_MYAAR</name>